<reference evidence="2 3" key="1">
    <citation type="submission" date="2019-09" db="EMBL/GenBank/DDBJ databases">
        <authorList>
            <person name="Kevbrin V."/>
            <person name="Grouzdev D.S."/>
        </authorList>
    </citation>
    <scope>NUCLEOTIDE SEQUENCE [LARGE SCALE GENOMIC DNA]</scope>
    <source>
        <strain evidence="2 3">G-192</strain>
    </source>
</reference>
<dbReference type="GO" id="GO:0005886">
    <property type="term" value="C:plasma membrane"/>
    <property type="evidence" value="ECO:0007669"/>
    <property type="project" value="TreeGrafter"/>
</dbReference>
<organism evidence="2 3">
    <name type="scientific">Alkalicaulis satelles</name>
    <dbReference type="NCBI Taxonomy" id="2609175"/>
    <lineage>
        <taxon>Bacteria</taxon>
        <taxon>Pseudomonadati</taxon>
        <taxon>Pseudomonadota</taxon>
        <taxon>Alphaproteobacteria</taxon>
        <taxon>Maricaulales</taxon>
        <taxon>Maricaulaceae</taxon>
        <taxon>Alkalicaulis</taxon>
    </lineage>
</organism>
<proteinExistence type="predicted"/>
<dbReference type="PANTHER" id="PTHR34980">
    <property type="entry name" value="INNER MEMBRANE PROTEIN-RELATED-RELATED"/>
    <property type="match status" value="1"/>
</dbReference>
<dbReference type="EMBL" id="VWOJ01000004">
    <property type="protein sequence ID" value="KAA5801717.1"/>
    <property type="molecule type" value="Genomic_DNA"/>
</dbReference>
<evidence type="ECO:0000256" key="1">
    <source>
        <dbReference type="SAM" id="Phobius"/>
    </source>
</evidence>
<name>A0A5M6ZD12_9PROT</name>
<keyword evidence="1" id="KW-0472">Membrane</keyword>
<comment type="caution">
    <text evidence="2">The sequence shown here is derived from an EMBL/GenBank/DDBJ whole genome shotgun (WGS) entry which is preliminary data.</text>
</comment>
<evidence type="ECO:0000313" key="3">
    <source>
        <dbReference type="Proteomes" id="UP000325122"/>
    </source>
</evidence>
<feature type="transmembrane region" description="Helical" evidence="1">
    <location>
        <begin position="19"/>
        <end position="52"/>
    </location>
</feature>
<dbReference type="Pfam" id="PF05656">
    <property type="entry name" value="DUF805"/>
    <property type="match status" value="1"/>
</dbReference>
<dbReference type="Proteomes" id="UP000325122">
    <property type="component" value="Unassembled WGS sequence"/>
</dbReference>
<feature type="transmembrane region" description="Helical" evidence="1">
    <location>
        <begin position="103"/>
        <end position="127"/>
    </location>
</feature>
<keyword evidence="1" id="KW-0812">Transmembrane</keyword>
<protein>
    <submittedName>
        <fullName evidence="2">DUF805 domain-containing protein</fullName>
    </submittedName>
</protein>
<dbReference type="InterPro" id="IPR008523">
    <property type="entry name" value="DUF805"/>
</dbReference>
<dbReference type="RefSeq" id="WP_150023904.1">
    <property type="nucleotide sequence ID" value="NZ_VWOJ01000004.1"/>
</dbReference>
<sequence length="160" mass="16590">MNIAHVLFSPNGRIGQQDFWIGVLILIAANVIFGLIPILGFFISLGLIWVGIAIYGKRLHDAGKSAWLHAIPWGVSILLGIIGGVMVGGTVFTAMMAGDDVDVAALIAGAGAASLLFLLSFVVWIGYTIWVGVLKGDEGENRFGPAPGAPPPPATPDSAA</sequence>
<dbReference type="AlphaFoldDB" id="A0A5M6ZD12"/>
<keyword evidence="1" id="KW-1133">Transmembrane helix</keyword>
<evidence type="ECO:0000313" key="2">
    <source>
        <dbReference type="EMBL" id="KAA5801717.1"/>
    </source>
</evidence>
<accession>A0A5M6ZD12</accession>
<feature type="transmembrane region" description="Helical" evidence="1">
    <location>
        <begin position="73"/>
        <end position="97"/>
    </location>
</feature>
<keyword evidence="3" id="KW-1185">Reference proteome</keyword>
<gene>
    <name evidence="2" type="ORF">F1654_12590</name>
</gene>